<dbReference type="AlphaFoldDB" id="A0A6J4NPC0"/>
<organism evidence="1">
    <name type="scientific">uncultured Rubrobacteraceae bacterium</name>
    <dbReference type="NCBI Taxonomy" id="349277"/>
    <lineage>
        <taxon>Bacteria</taxon>
        <taxon>Bacillati</taxon>
        <taxon>Actinomycetota</taxon>
        <taxon>Rubrobacteria</taxon>
        <taxon>Rubrobacterales</taxon>
        <taxon>Rubrobacteraceae</taxon>
        <taxon>environmental samples</taxon>
    </lineage>
</organism>
<proteinExistence type="predicted"/>
<accession>A0A6J4NPC0</accession>
<dbReference type="EMBL" id="CADCUZ010000011">
    <property type="protein sequence ID" value="CAA9393244.1"/>
    <property type="molecule type" value="Genomic_DNA"/>
</dbReference>
<dbReference type="Pfam" id="PF13541">
    <property type="entry name" value="ChlI"/>
    <property type="match status" value="1"/>
</dbReference>
<gene>
    <name evidence="1" type="ORF">AVDCRST_MAG55-218</name>
</gene>
<protein>
    <submittedName>
        <fullName evidence="1">Uncharacterized protein</fullName>
    </submittedName>
</protein>
<evidence type="ECO:0000313" key="1">
    <source>
        <dbReference type="EMBL" id="CAA9393244.1"/>
    </source>
</evidence>
<sequence>MIVTLAPANLRKVGAPFDLAMALDILAASGGLPFTSLEDVEVVGELPHDGGCAGFGAPSA</sequence>
<name>A0A6J4NPC0_9ACTN</name>
<reference evidence="1" key="1">
    <citation type="submission" date="2020-02" db="EMBL/GenBank/DDBJ databases">
        <authorList>
            <person name="Meier V. D."/>
        </authorList>
    </citation>
    <scope>NUCLEOTIDE SEQUENCE</scope>
    <source>
        <strain evidence="1">AVDCRST_MAG55</strain>
    </source>
</reference>